<dbReference type="AlphaFoldDB" id="A0A1F6WPV4"/>
<comment type="caution">
    <text evidence="1">The sequence shown here is derived from an EMBL/GenBank/DDBJ whole genome shotgun (WGS) entry which is preliminary data.</text>
</comment>
<dbReference type="STRING" id="1801764.A2903_02105"/>
<name>A0A1F6WPV4_9BACT</name>
<accession>A0A1F6WPV4</accession>
<gene>
    <name evidence="1" type="ORF">A2903_02105</name>
</gene>
<protein>
    <submittedName>
        <fullName evidence="1">Uncharacterized protein</fullName>
    </submittedName>
</protein>
<evidence type="ECO:0000313" key="1">
    <source>
        <dbReference type="EMBL" id="OGI83942.1"/>
    </source>
</evidence>
<organism evidence="1 2">
    <name type="scientific">Candidatus Nomurabacteria bacterium RIFCSPLOWO2_01_FULL_33_17</name>
    <dbReference type="NCBI Taxonomy" id="1801764"/>
    <lineage>
        <taxon>Bacteria</taxon>
        <taxon>Candidatus Nomuraibacteriota</taxon>
    </lineage>
</organism>
<evidence type="ECO:0000313" key="2">
    <source>
        <dbReference type="Proteomes" id="UP000178184"/>
    </source>
</evidence>
<dbReference type="EMBL" id="MFUO01000016">
    <property type="protein sequence ID" value="OGI83942.1"/>
    <property type="molecule type" value="Genomic_DNA"/>
</dbReference>
<proteinExistence type="predicted"/>
<dbReference type="Proteomes" id="UP000178184">
    <property type="component" value="Unassembled WGS sequence"/>
</dbReference>
<sequence>MNYSKQAVKQLRKLDEMILKEIEIKYPEYIIYSEFEKMRVLEKELTSRNSLEEKWAICSIASEIRPKQKTYHLIQEIGEYIKVKVIEVLNSETTSNLKVQSLWELFEHIPHKDQFRKEMLEIIYNIEKDPLGLFKLFFYTAEHILKNRIFYDFKGLANSGLLFKKILFLEKPDFENLADYKQEMLEEMSERSDVNFTQTEMKGYAIAFSGYSRQLNEILSDDQEKITRVLIAKTFIKIANEVSKSKGVRILGNFRGHAYLFGDQKPKIYTAIAGMEEIGGKEERLDTLRVKIPMATDIEDLINIHKIHKKVFIEIDADYLNLFFKIFSKQKQLSLDNLENIFYISSVYLEVFDKLDSETQKSFLLSIFRIFGQSFGMKKKLEQLRNKKISSYLKIFESHPIFEKFPKHLLERWKYLLKSSTKGITQDMLIESIESKKDFHSLWEIGKQKKHNFGSLAFNIWLKKISSFDFGKEQTALVRSIISNYLYNREKVKVSKDAEAIFLENILKNFIPILDHNLQMELKEMLSF</sequence>
<reference evidence="1 2" key="1">
    <citation type="journal article" date="2016" name="Nat. Commun.">
        <title>Thousands of microbial genomes shed light on interconnected biogeochemical processes in an aquifer system.</title>
        <authorList>
            <person name="Anantharaman K."/>
            <person name="Brown C.T."/>
            <person name="Hug L.A."/>
            <person name="Sharon I."/>
            <person name="Castelle C.J."/>
            <person name="Probst A.J."/>
            <person name="Thomas B.C."/>
            <person name="Singh A."/>
            <person name="Wilkins M.J."/>
            <person name="Karaoz U."/>
            <person name="Brodie E.L."/>
            <person name="Williams K.H."/>
            <person name="Hubbard S.S."/>
            <person name="Banfield J.F."/>
        </authorList>
    </citation>
    <scope>NUCLEOTIDE SEQUENCE [LARGE SCALE GENOMIC DNA]</scope>
</reference>